<accession>A0ABY4KB37</accession>
<feature type="chain" id="PRO_5046761141" description="GLPGLI family protein" evidence="1">
    <location>
        <begin position="21"/>
        <end position="144"/>
    </location>
</feature>
<evidence type="ECO:0000313" key="2">
    <source>
        <dbReference type="EMBL" id="UPQ77997.1"/>
    </source>
</evidence>
<keyword evidence="1" id="KW-0732">Signal</keyword>
<keyword evidence="3" id="KW-1185">Reference proteome</keyword>
<feature type="signal peptide" evidence="1">
    <location>
        <begin position="1"/>
        <end position="20"/>
    </location>
</feature>
<dbReference type="EMBL" id="CP096205">
    <property type="protein sequence ID" value="UPQ77997.1"/>
    <property type="molecule type" value="Genomic_DNA"/>
</dbReference>
<dbReference type="Proteomes" id="UP000830583">
    <property type="component" value="Chromosome"/>
</dbReference>
<protein>
    <recommendedName>
        <fullName evidence="4">GLPGLI family protein</fullName>
    </recommendedName>
</protein>
<dbReference type="RefSeq" id="WP_248432929.1">
    <property type="nucleotide sequence ID" value="NZ_CP096205.1"/>
</dbReference>
<proteinExistence type="predicted"/>
<reference evidence="2" key="1">
    <citation type="submission" date="2022-04" db="EMBL/GenBank/DDBJ databases">
        <title>Consumption of N2O by Flavobacterium azooxidireducens sp. nov. isolated from Decomposing Leaf Litter of Phragmites australis (Cav.).</title>
        <authorList>
            <person name="Behrendt U."/>
            <person name="Spanner T."/>
            <person name="Augustin J."/>
            <person name="Horn M.A."/>
            <person name="Kolb S."/>
            <person name="Ulrich A."/>
        </authorList>
    </citation>
    <scope>NUCLEOTIDE SEQUENCE</scope>
    <source>
        <strain evidence="2">IGB 4-14</strain>
    </source>
</reference>
<sequence length="144" mass="16937">MKNLLLFIAIVCTCTTNSWATHTDPTDPKKDSKKENKKEVELETSKTTGLTIRYHYYPNMRVYYDLSENLYHFWQNGQWTIAEELPAEYGGYSLFKNEKIQIIDYDGDNPETMISVHTKKFPYNSRGRIQRPEENMLGNDTVRL</sequence>
<evidence type="ECO:0000313" key="3">
    <source>
        <dbReference type="Proteomes" id="UP000830583"/>
    </source>
</evidence>
<gene>
    <name evidence="2" type="ORF">M0M57_10165</name>
</gene>
<evidence type="ECO:0008006" key="4">
    <source>
        <dbReference type="Google" id="ProtNLM"/>
    </source>
</evidence>
<organism evidence="2 3">
    <name type="scientific">Flavobacterium azooxidireducens</name>
    <dbReference type="NCBI Taxonomy" id="1871076"/>
    <lineage>
        <taxon>Bacteria</taxon>
        <taxon>Pseudomonadati</taxon>
        <taxon>Bacteroidota</taxon>
        <taxon>Flavobacteriia</taxon>
        <taxon>Flavobacteriales</taxon>
        <taxon>Flavobacteriaceae</taxon>
        <taxon>Flavobacterium</taxon>
    </lineage>
</organism>
<name>A0ABY4KB37_9FLAO</name>
<evidence type="ECO:0000256" key="1">
    <source>
        <dbReference type="SAM" id="SignalP"/>
    </source>
</evidence>